<evidence type="ECO:0000313" key="2">
    <source>
        <dbReference type="Proteomes" id="UP001164250"/>
    </source>
</evidence>
<protein>
    <submittedName>
        <fullName evidence="1">Uncharacterized protein</fullName>
    </submittedName>
</protein>
<keyword evidence="2" id="KW-1185">Reference proteome</keyword>
<dbReference type="EMBL" id="CM047909">
    <property type="protein sequence ID" value="KAJ0080207.1"/>
    <property type="molecule type" value="Genomic_DNA"/>
</dbReference>
<proteinExistence type="predicted"/>
<organism evidence="1 2">
    <name type="scientific">Pistacia atlantica</name>
    <dbReference type="NCBI Taxonomy" id="434234"/>
    <lineage>
        <taxon>Eukaryota</taxon>
        <taxon>Viridiplantae</taxon>
        <taxon>Streptophyta</taxon>
        <taxon>Embryophyta</taxon>
        <taxon>Tracheophyta</taxon>
        <taxon>Spermatophyta</taxon>
        <taxon>Magnoliopsida</taxon>
        <taxon>eudicotyledons</taxon>
        <taxon>Gunneridae</taxon>
        <taxon>Pentapetalae</taxon>
        <taxon>rosids</taxon>
        <taxon>malvids</taxon>
        <taxon>Sapindales</taxon>
        <taxon>Anacardiaceae</taxon>
        <taxon>Pistacia</taxon>
    </lineage>
</organism>
<reference evidence="2" key="1">
    <citation type="journal article" date="2023" name="G3 (Bethesda)">
        <title>Genome assembly and association tests identify interacting loci associated with vigor, precocity, and sex in interspecific pistachio rootstocks.</title>
        <authorList>
            <person name="Palmer W."/>
            <person name="Jacygrad E."/>
            <person name="Sagayaradj S."/>
            <person name="Cavanaugh K."/>
            <person name="Han R."/>
            <person name="Bertier L."/>
            <person name="Beede B."/>
            <person name="Kafkas S."/>
            <person name="Golino D."/>
            <person name="Preece J."/>
            <person name="Michelmore R."/>
        </authorList>
    </citation>
    <scope>NUCLEOTIDE SEQUENCE [LARGE SCALE GENOMIC DNA]</scope>
</reference>
<gene>
    <name evidence="1" type="ORF">Patl1_22483</name>
</gene>
<accession>A0ACC0ZZL1</accession>
<sequence length="92" mass="10482">MVQPSDFLLDSILSEIFVAMKGLNYHAQITTLSCIFLHLPVITMSKRFLMMTALSPLEMCKRPHAQYKVFSLLISQTPKKISSLLTFSRGKF</sequence>
<comment type="caution">
    <text evidence="1">The sequence shown here is derived from an EMBL/GenBank/DDBJ whole genome shotgun (WGS) entry which is preliminary data.</text>
</comment>
<dbReference type="Proteomes" id="UP001164250">
    <property type="component" value="Chromosome 13"/>
</dbReference>
<evidence type="ECO:0000313" key="1">
    <source>
        <dbReference type="EMBL" id="KAJ0080207.1"/>
    </source>
</evidence>
<name>A0ACC0ZZL1_9ROSI</name>